<protein>
    <recommendedName>
        <fullName evidence="5">TeaA receptor TeaR</fullName>
    </recommendedName>
</protein>
<organism evidence="3 4">
    <name type="scientific">Metarhizium humberi</name>
    <dbReference type="NCBI Taxonomy" id="2596975"/>
    <lineage>
        <taxon>Eukaryota</taxon>
        <taxon>Fungi</taxon>
        <taxon>Dikarya</taxon>
        <taxon>Ascomycota</taxon>
        <taxon>Pezizomycotina</taxon>
        <taxon>Sordariomycetes</taxon>
        <taxon>Hypocreomycetidae</taxon>
        <taxon>Hypocreales</taxon>
        <taxon>Clavicipitaceae</taxon>
        <taxon>Metarhizium</taxon>
    </lineage>
</organism>
<dbReference type="Proteomes" id="UP000764110">
    <property type="component" value="Unassembled WGS sequence"/>
</dbReference>
<feature type="compositionally biased region" description="Low complexity" evidence="1">
    <location>
        <begin position="586"/>
        <end position="600"/>
    </location>
</feature>
<feature type="region of interest" description="Disordered" evidence="1">
    <location>
        <begin position="499"/>
        <end position="761"/>
    </location>
</feature>
<feature type="compositionally biased region" description="Polar residues" evidence="1">
    <location>
        <begin position="315"/>
        <end position="326"/>
    </location>
</feature>
<feature type="region of interest" description="Disordered" evidence="1">
    <location>
        <begin position="292"/>
        <end position="326"/>
    </location>
</feature>
<evidence type="ECO:0000313" key="3">
    <source>
        <dbReference type="EMBL" id="KAH0595045.1"/>
    </source>
</evidence>
<dbReference type="AlphaFoldDB" id="A0A9P8MAJ0"/>
<accession>A0A9P8MAJ0</accession>
<dbReference type="EMBL" id="JACEFI010000014">
    <property type="protein sequence ID" value="KAH0595045.1"/>
    <property type="molecule type" value="Genomic_DNA"/>
</dbReference>
<feature type="region of interest" description="Disordered" evidence="1">
    <location>
        <begin position="208"/>
        <end position="238"/>
    </location>
</feature>
<evidence type="ECO:0000256" key="1">
    <source>
        <dbReference type="SAM" id="MobiDB-lite"/>
    </source>
</evidence>
<feature type="compositionally biased region" description="Polar residues" evidence="1">
    <location>
        <begin position="565"/>
        <end position="578"/>
    </location>
</feature>
<keyword evidence="4" id="KW-1185">Reference proteome</keyword>
<name>A0A9P8MAJ0_9HYPO</name>
<reference evidence="3 4" key="1">
    <citation type="submission" date="2020-07" db="EMBL/GenBank/DDBJ databases">
        <title>Metarhizium humberi genome.</title>
        <authorList>
            <person name="Lysoe E."/>
        </authorList>
    </citation>
    <scope>NUCLEOTIDE SEQUENCE [LARGE SCALE GENOMIC DNA]</scope>
    <source>
        <strain evidence="3 4">ESALQ1638</strain>
    </source>
</reference>
<keyword evidence="2" id="KW-0812">Transmembrane</keyword>
<feature type="region of interest" description="Disordered" evidence="1">
    <location>
        <begin position="432"/>
        <end position="483"/>
    </location>
</feature>
<gene>
    <name evidence="3" type="ORF">MHUMG1_07344</name>
</gene>
<sequence>MNPADPHKLEPTRLDFQMRPGPIGLSSFCLWSLVGASLISFCLIVRAPIKPRFARLLRALSPALGHNRDPGAIYPPSPLPSEHHLPQVRLTAHIRPRSVLISFKDRCKLPRSKVFGVGSNSRCFNSPLPFQPRPPLQHLTLLPSPPLIFPIILAIVPLHELLQAAVTADCRWLMSAARVACLAQAQPSSPSPLCLPHRLPVTRRLRVHKSRSAAPATQPSMAAVSSTPTGAAALTPLSGSHGEGVWDYPGAQSEVRINLPSADSWIRDYTRPAVPPFPARISAIGSTGFANEVHSQKTSQDGHNEPRPDEPSRGAVSSQNGNALSSSYAQAGNDFEMAARKTHSSDNLNVSKWDKSGDGNAGLSPALAVESRQGQPNPSEDAISGRHGGSEERSRHIQQTLGFEYSEEDSKWIHRDKLAKIESEELQAAGFIMPRVRASSKQRRPRGQNSIDIDNQHQNRQRHDSAVMGQVGEESSSTPYWDLRTPEEIAEEEAKAYFSSQSLKGGTKIPVAKISPAPIPQDYLERGSPSVRRIESIDGDTIAYTKTRSRSASASTRDFEAVHNGSRSATAKRSVTESSPKKTTVRKTSTASKTSTTPSRPKTRSGPNRDVSGTRPSTRSGEPSAASKQPEGDPPWVFDSYKPDPRLPPDQQLLPTVAKRLQQERWEKEGKFGDVYDKEFRPLNDHEFPRPQEKEPVPPEVEDLSQAGDWPLKSGIAKSPKQGSYSTMPKISDKPAVTTAANPKPPGPQPIPQPEDVGEPTIQAEQEAKKKAGCGCCVIM</sequence>
<evidence type="ECO:0000313" key="4">
    <source>
        <dbReference type="Proteomes" id="UP000764110"/>
    </source>
</evidence>
<evidence type="ECO:0008006" key="5">
    <source>
        <dbReference type="Google" id="ProtNLM"/>
    </source>
</evidence>
<feature type="transmembrane region" description="Helical" evidence="2">
    <location>
        <begin position="23"/>
        <end position="45"/>
    </location>
</feature>
<feature type="compositionally biased region" description="Basic and acidic residues" evidence="1">
    <location>
        <begin position="661"/>
        <end position="697"/>
    </location>
</feature>
<feature type="compositionally biased region" description="Pro residues" evidence="1">
    <location>
        <begin position="743"/>
        <end position="753"/>
    </location>
</feature>
<keyword evidence="2" id="KW-1133">Transmembrane helix</keyword>
<comment type="caution">
    <text evidence="3">The sequence shown here is derived from an EMBL/GenBank/DDBJ whole genome shotgun (WGS) entry which is preliminary data.</text>
</comment>
<feature type="compositionally biased region" description="Low complexity" evidence="1">
    <location>
        <begin position="543"/>
        <end position="556"/>
    </location>
</feature>
<feature type="region of interest" description="Disordered" evidence="1">
    <location>
        <begin position="340"/>
        <end position="396"/>
    </location>
</feature>
<keyword evidence="2" id="KW-0472">Membrane</keyword>
<feature type="compositionally biased region" description="Basic and acidic residues" evidence="1">
    <location>
        <begin position="454"/>
        <end position="465"/>
    </location>
</feature>
<evidence type="ECO:0000256" key="2">
    <source>
        <dbReference type="SAM" id="Phobius"/>
    </source>
</evidence>
<feature type="compositionally biased region" description="Polar residues" evidence="1">
    <location>
        <begin position="215"/>
        <end position="229"/>
    </location>
</feature>
<proteinExistence type="predicted"/>
<feature type="compositionally biased region" description="Basic and acidic residues" evidence="1">
    <location>
        <begin position="300"/>
        <end position="312"/>
    </location>
</feature>